<dbReference type="InterPro" id="IPR017907">
    <property type="entry name" value="Znf_RING_CS"/>
</dbReference>
<accession>A0A7H8R198</accession>
<evidence type="ECO:0000259" key="10">
    <source>
        <dbReference type="PROSITE" id="PS51194"/>
    </source>
</evidence>
<keyword evidence="5" id="KW-0347">Helicase</keyword>
<dbReference type="SUPFAM" id="SSF52540">
    <property type="entry name" value="P-loop containing nucleoside triphosphate hydrolases"/>
    <property type="match status" value="1"/>
</dbReference>
<dbReference type="EMBL" id="CP055900">
    <property type="protein sequence ID" value="QKX58663.1"/>
    <property type="molecule type" value="Genomic_DNA"/>
</dbReference>
<dbReference type="PROSITE" id="PS50089">
    <property type="entry name" value="ZF_RING_2"/>
    <property type="match status" value="1"/>
</dbReference>
<dbReference type="InterPro" id="IPR027417">
    <property type="entry name" value="P-loop_NTPase"/>
</dbReference>
<dbReference type="GO" id="GO:0005634">
    <property type="term" value="C:nucleus"/>
    <property type="evidence" value="ECO:0007669"/>
    <property type="project" value="TreeGrafter"/>
</dbReference>
<dbReference type="Gene3D" id="3.40.50.300">
    <property type="entry name" value="P-loop containing nucleotide triphosphate hydrolases"/>
    <property type="match status" value="1"/>
</dbReference>
<keyword evidence="12" id="KW-1185">Reference proteome</keyword>
<evidence type="ECO:0000256" key="3">
    <source>
        <dbReference type="ARBA" id="ARBA00022771"/>
    </source>
</evidence>
<dbReference type="CDD" id="cd18793">
    <property type="entry name" value="SF2_C_SNF"/>
    <property type="match status" value="1"/>
</dbReference>
<dbReference type="GO" id="GO:0006281">
    <property type="term" value="P:DNA repair"/>
    <property type="evidence" value="ECO:0007669"/>
    <property type="project" value="TreeGrafter"/>
</dbReference>
<keyword evidence="6" id="KW-0862">Zinc</keyword>
<dbReference type="InterPro" id="IPR050628">
    <property type="entry name" value="SNF2_RAD54_helicase_TF"/>
</dbReference>
<evidence type="ECO:0000256" key="5">
    <source>
        <dbReference type="ARBA" id="ARBA00022806"/>
    </source>
</evidence>
<evidence type="ECO:0000313" key="12">
    <source>
        <dbReference type="Proteomes" id="UP000509510"/>
    </source>
</evidence>
<dbReference type="InterPro" id="IPR001650">
    <property type="entry name" value="Helicase_C-like"/>
</dbReference>
<feature type="domain" description="RING-type" evidence="9">
    <location>
        <begin position="211"/>
        <end position="258"/>
    </location>
</feature>
<evidence type="ECO:0000256" key="7">
    <source>
        <dbReference type="ARBA" id="ARBA00022840"/>
    </source>
</evidence>
<dbReference type="GO" id="GO:0008094">
    <property type="term" value="F:ATP-dependent activity, acting on DNA"/>
    <property type="evidence" value="ECO:0007669"/>
    <property type="project" value="TreeGrafter"/>
</dbReference>
<keyword evidence="2" id="KW-0547">Nucleotide-binding</keyword>
<dbReference type="InterPro" id="IPR049730">
    <property type="entry name" value="SNF2/RAD54-like_C"/>
</dbReference>
<feature type="domain" description="Helicase C-terminal" evidence="10">
    <location>
        <begin position="291"/>
        <end position="449"/>
    </location>
</feature>
<dbReference type="GO" id="GO:0008270">
    <property type="term" value="F:zinc ion binding"/>
    <property type="evidence" value="ECO:0007669"/>
    <property type="project" value="UniProtKB-KW"/>
</dbReference>
<dbReference type="Pfam" id="PF00271">
    <property type="entry name" value="Helicase_C"/>
    <property type="match status" value="1"/>
</dbReference>
<evidence type="ECO:0000259" key="9">
    <source>
        <dbReference type="PROSITE" id="PS50089"/>
    </source>
</evidence>
<dbReference type="KEGG" id="trg:TRUGW13939_05790"/>
<evidence type="ECO:0000256" key="1">
    <source>
        <dbReference type="ARBA" id="ARBA00022723"/>
    </source>
</evidence>
<dbReference type="OrthoDB" id="448448at2759"/>
<dbReference type="RefSeq" id="XP_035344841.1">
    <property type="nucleotide sequence ID" value="XM_035488948.1"/>
</dbReference>
<keyword evidence="3 8" id="KW-0863">Zinc-finger</keyword>
<dbReference type="Proteomes" id="UP000509510">
    <property type="component" value="Chromosome III"/>
</dbReference>
<dbReference type="SUPFAM" id="SSF57850">
    <property type="entry name" value="RING/U-box"/>
    <property type="match status" value="1"/>
</dbReference>
<dbReference type="PANTHER" id="PTHR45626">
    <property type="entry name" value="TRANSCRIPTION TERMINATION FACTOR 2-RELATED"/>
    <property type="match status" value="1"/>
</dbReference>
<evidence type="ECO:0000256" key="8">
    <source>
        <dbReference type="PROSITE-ProRule" id="PRU00175"/>
    </source>
</evidence>
<keyword evidence="7" id="KW-0067">ATP-binding</keyword>
<evidence type="ECO:0008006" key="13">
    <source>
        <dbReference type="Google" id="ProtNLM"/>
    </source>
</evidence>
<dbReference type="GO" id="GO:0005524">
    <property type="term" value="F:ATP binding"/>
    <property type="evidence" value="ECO:0007669"/>
    <property type="project" value="UniProtKB-KW"/>
</dbReference>
<sequence length="463" mass="52527">MVYISLNSAQDTVAVLVSETLSGLVREFAVTMNATLCGKKQKAKYNNMGPRFLSVRIVLYGFLQQKDAIADALAGGGLFLQHPGETEYNRNVKHQIEALVMMVEKEEGIYEKTHFPTIWKVSTGLNGQSWKWDWARRCQAFVVPKSVIHSWEKQIKNHIHPEKIRWITYYGSNRQETASDISSCDAARKAWKDGDEKLLTRTILETNVKQCIFCYSDVEGENGGGLVFEELDCGHVLCETCATKLQSTDGQLSCLHCSVDKLQLLSSPRREQLPPARLTNPGGLRSSPSAKLKAILHNISQRQEPNVQHSKVVIFSYWTRMLDLIGNALDERQLPFQRIDGQRSLSQRKEALEKFGNDPQCNIMLASIGAAGEGIDLTAATSVHIVEPHWNPMAESQAIDRVHRIGQKHDVEVVRYIVDESIEKYIQWVQNYKLRMINESLSESEQNLQASEVRWKKLLEFLE</sequence>
<dbReference type="PROSITE" id="PS00518">
    <property type="entry name" value="ZF_RING_1"/>
    <property type="match status" value="1"/>
</dbReference>
<dbReference type="GeneID" id="55993287"/>
<dbReference type="PROSITE" id="PS51194">
    <property type="entry name" value="HELICASE_CTER"/>
    <property type="match status" value="1"/>
</dbReference>
<keyword evidence="4" id="KW-0378">Hydrolase</keyword>
<name>A0A7H8R198_TALRU</name>
<dbReference type="AlphaFoldDB" id="A0A7H8R198"/>
<evidence type="ECO:0000256" key="2">
    <source>
        <dbReference type="ARBA" id="ARBA00022741"/>
    </source>
</evidence>
<dbReference type="PANTHER" id="PTHR45626:SF17">
    <property type="entry name" value="HELICASE-LIKE TRANSCRIPTION FACTOR"/>
    <property type="match status" value="1"/>
</dbReference>
<evidence type="ECO:0000256" key="6">
    <source>
        <dbReference type="ARBA" id="ARBA00022833"/>
    </source>
</evidence>
<evidence type="ECO:0000313" key="11">
    <source>
        <dbReference type="EMBL" id="QKX58663.1"/>
    </source>
</evidence>
<proteinExistence type="predicted"/>
<dbReference type="GO" id="GO:0016787">
    <property type="term" value="F:hydrolase activity"/>
    <property type="evidence" value="ECO:0007669"/>
    <property type="project" value="UniProtKB-KW"/>
</dbReference>
<dbReference type="InterPro" id="IPR001841">
    <property type="entry name" value="Znf_RING"/>
</dbReference>
<dbReference type="SMART" id="SM00490">
    <property type="entry name" value="HELICc"/>
    <property type="match status" value="1"/>
</dbReference>
<keyword evidence="1" id="KW-0479">Metal-binding</keyword>
<gene>
    <name evidence="11" type="ORF">TRUGW13939_05790</name>
</gene>
<protein>
    <recommendedName>
        <fullName evidence="13">Helicase C-terminal domain-containing protein</fullName>
    </recommendedName>
</protein>
<evidence type="ECO:0000256" key="4">
    <source>
        <dbReference type="ARBA" id="ARBA00022801"/>
    </source>
</evidence>
<organism evidence="11 12">
    <name type="scientific">Talaromyces rugulosus</name>
    <name type="common">Penicillium rugulosum</name>
    <dbReference type="NCBI Taxonomy" id="121627"/>
    <lineage>
        <taxon>Eukaryota</taxon>
        <taxon>Fungi</taxon>
        <taxon>Dikarya</taxon>
        <taxon>Ascomycota</taxon>
        <taxon>Pezizomycotina</taxon>
        <taxon>Eurotiomycetes</taxon>
        <taxon>Eurotiomycetidae</taxon>
        <taxon>Eurotiales</taxon>
        <taxon>Trichocomaceae</taxon>
        <taxon>Talaromyces</taxon>
        <taxon>Talaromyces sect. Islandici</taxon>
    </lineage>
</organism>
<reference evidence="12" key="1">
    <citation type="submission" date="2020-06" db="EMBL/GenBank/DDBJ databases">
        <title>A chromosome-scale genome assembly of Talaromyces rugulosus W13939.</title>
        <authorList>
            <person name="Wang B."/>
            <person name="Guo L."/>
            <person name="Ye K."/>
            <person name="Wang L."/>
        </authorList>
    </citation>
    <scope>NUCLEOTIDE SEQUENCE [LARGE SCALE GENOMIC DNA]</scope>
    <source>
        <strain evidence="12">W13939</strain>
    </source>
</reference>